<evidence type="ECO:0000256" key="15">
    <source>
        <dbReference type="ARBA" id="ARBA00023136"/>
    </source>
</evidence>
<dbReference type="AlphaFoldDB" id="A0ABD3K6J8"/>
<dbReference type="Gene3D" id="3.80.10.10">
    <property type="entry name" value="Ribonuclease Inhibitor"/>
    <property type="match status" value="2"/>
</dbReference>
<comment type="similarity">
    <text evidence="2">Belongs to the protein kinase superfamily. Ser/Thr protein kinase family.</text>
</comment>
<dbReference type="Proteomes" id="UP001634007">
    <property type="component" value="Unassembled WGS sequence"/>
</dbReference>
<evidence type="ECO:0000256" key="3">
    <source>
        <dbReference type="ARBA" id="ARBA00012513"/>
    </source>
</evidence>
<evidence type="ECO:0000256" key="5">
    <source>
        <dbReference type="ARBA" id="ARBA00022527"/>
    </source>
</evidence>
<dbReference type="SMART" id="SM00220">
    <property type="entry name" value="S_TKc"/>
    <property type="match status" value="1"/>
</dbReference>
<keyword evidence="9 19" id="KW-0732">Signal</keyword>
<name>A0ABD3K6J8_EUCGL</name>
<dbReference type="PROSITE" id="PS00108">
    <property type="entry name" value="PROTEIN_KINASE_ST"/>
    <property type="match status" value="1"/>
</dbReference>
<dbReference type="InterPro" id="IPR032675">
    <property type="entry name" value="LRR_dom_sf"/>
</dbReference>
<evidence type="ECO:0000256" key="11">
    <source>
        <dbReference type="ARBA" id="ARBA00022741"/>
    </source>
</evidence>
<protein>
    <recommendedName>
        <fullName evidence="3">non-specific serine/threonine protein kinase</fullName>
        <ecNumber evidence="3">2.7.11.1</ecNumber>
    </recommendedName>
</protein>
<keyword evidence="15 18" id="KW-0472">Membrane</keyword>
<keyword evidence="16" id="KW-0325">Glycoprotein</keyword>
<dbReference type="InterPro" id="IPR001611">
    <property type="entry name" value="Leu-rich_rpt"/>
</dbReference>
<dbReference type="FunFam" id="3.80.10.10:FF:000288">
    <property type="entry name" value="LRR receptor-like serine/threonine-protein kinase EFR"/>
    <property type="match status" value="1"/>
</dbReference>
<dbReference type="GO" id="GO:0005886">
    <property type="term" value="C:plasma membrane"/>
    <property type="evidence" value="ECO:0007669"/>
    <property type="project" value="UniProtKB-SubCell"/>
</dbReference>
<organism evidence="21 22">
    <name type="scientific">Eucalyptus globulus</name>
    <name type="common">Tasmanian blue gum</name>
    <dbReference type="NCBI Taxonomy" id="34317"/>
    <lineage>
        <taxon>Eukaryota</taxon>
        <taxon>Viridiplantae</taxon>
        <taxon>Streptophyta</taxon>
        <taxon>Embryophyta</taxon>
        <taxon>Tracheophyta</taxon>
        <taxon>Spermatophyta</taxon>
        <taxon>Magnoliopsida</taxon>
        <taxon>eudicotyledons</taxon>
        <taxon>Gunneridae</taxon>
        <taxon>Pentapetalae</taxon>
        <taxon>rosids</taxon>
        <taxon>malvids</taxon>
        <taxon>Myrtales</taxon>
        <taxon>Myrtaceae</taxon>
        <taxon>Myrtoideae</taxon>
        <taxon>Eucalypteae</taxon>
        <taxon>Eucalyptus</taxon>
    </lineage>
</organism>
<dbReference type="Pfam" id="PF07714">
    <property type="entry name" value="PK_Tyr_Ser-Thr"/>
    <property type="match status" value="1"/>
</dbReference>
<keyword evidence="7" id="KW-0808">Transferase</keyword>
<dbReference type="SMART" id="SM00369">
    <property type="entry name" value="LRR_TYP"/>
    <property type="match status" value="12"/>
</dbReference>
<dbReference type="PANTHER" id="PTHR27008:SF499">
    <property type="entry name" value="OS06G0581500 PROTEIN"/>
    <property type="match status" value="1"/>
</dbReference>
<feature type="binding site" evidence="17">
    <location>
        <position position="746"/>
    </location>
    <ligand>
        <name>ATP</name>
        <dbReference type="ChEBI" id="CHEBI:30616"/>
    </ligand>
</feature>
<feature type="domain" description="Protein kinase" evidence="20">
    <location>
        <begin position="713"/>
        <end position="1053"/>
    </location>
</feature>
<evidence type="ECO:0000256" key="17">
    <source>
        <dbReference type="PROSITE-ProRule" id="PRU10141"/>
    </source>
</evidence>
<dbReference type="SUPFAM" id="SSF56112">
    <property type="entry name" value="Protein kinase-like (PK-like)"/>
    <property type="match status" value="1"/>
</dbReference>
<dbReference type="InterPro" id="IPR017441">
    <property type="entry name" value="Protein_kinase_ATP_BS"/>
</dbReference>
<dbReference type="EC" id="2.7.11.1" evidence="3"/>
<keyword evidence="13 17" id="KW-0067">ATP-binding</keyword>
<comment type="caution">
    <text evidence="21">The sequence shown here is derived from an EMBL/GenBank/DDBJ whole genome shotgun (WGS) entry which is preliminary data.</text>
</comment>
<dbReference type="PANTHER" id="PTHR27008">
    <property type="entry name" value="OS04G0122200 PROTEIN"/>
    <property type="match status" value="1"/>
</dbReference>
<dbReference type="InterPro" id="IPR055414">
    <property type="entry name" value="LRR_R13L4/SHOC2-like"/>
</dbReference>
<keyword evidence="10" id="KW-0677">Repeat</keyword>
<keyword evidence="12" id="KW-0418">Kinase</keyword>
<evidence type="ECO:0000256" key="7">
    <source>
        <dbReference type="ARBA" id="ARBA00022679"/>
    </source>
</evidence>
<dbReference type="Pfam" id="PF08263">
    <property type="entry name" value="LRRNT_2"/>
    <property type="match status" value="1"/>
</dbReference>
<dbReference type="SMART" id="SM00365">
    <property type="entry name" value="LRR_SD22"/>
    <property type="match status" value="6"/>
</dbReference>
<dbReference type="FunFam" id="3.30.200.20:FF:000432">
    <property type="entry name" value="LRR receptor-like serine/threonine-protein kinase EFR"/>
    <property type="match status" value="1"/>
</dbReference>
<evidence type="ECO:0000256" key="1">
    <source>
        <dbReference type="ARBA" id="ARBA00004162"/>
    </source>
</evidence>
<keyword evidence="11 17" id="KW-0547">Nucleotide-binding</keyword>
<dbReference type="PROSITE" id="PS51450">
    <property type="entry name" value="LRR"/>
    <property type="match status" value="1"/>
</dbReference>
<proteinExistence type="inferred from homology"/>
<dbReference type="PROSITE" id="PS50011">
    <property type="entry name" value="PROTEIN_KINASE_DOM"/>
    <property type="match status" value="1"/>
</dbReference>
<evidence type="ECO:0000256" key="6">
    <source>
        <dbReference type="ARBA" id="ARBA00022614"/>
    </source>
</evidence>
<keyword evidence="14 18" id="KW-1133">Transmembrane helix</keyword>
<feature type="chain" id="PRO_5044885337" description="non-specific serine/threonine protein kinase" evidence="19">
    <location>
        <begin position="28"/>
        <end position="1053"/>
    </location>
</feature>
<evidence type="ECO:0000313" key="21">
    <source>
        <dbReference type="EMBL" id="KAL3735520.1"/>
    </source>
</evidence>
<dbReference type="InterPro" id="IPR011009">
    <property type="entry name" value="Kinase-like_dom_sf"/>
</dbReference>
<gene>
    <name evidence="21" type="ORF">ACJRO7_024616</name>
</gene>
<dbReference type="Gene3D" id="3.30.200.20">
    <property type="entry name" value="Phosphorylase Kinase, domain 1"/>
    <property type="match status" value="1"/>
</dbReference>
<dbReference type="GO" id="GO:0005524">
    <property type="term" value="F:ATP binding"/>
    <property type="evidence" value="ECO:0007669"/>
    <property type="project" value="UniProtKB-UniRule"/>
</dbReference>
<evidence type="ECO:0000256" key="4">
    <source>
        <dbReference type="ARBA" id="ARBA00022475"/>
    </source>
</evidence>
<evidence type="ECO:0000256" key="9">
    <source>
        <dbReference type="ARBA" id="ARBA00022729"/>
    </source>
</evidence>
<evidence type="ECO:0000256" key="2">
    <source>
        <dbReference type="ARBA" id="ARBA00008684"/>
    </source>
</evidence>
<dbReference type="InterPro" id="IPR051809">
    <property type="entry name" value="Plant_receptor-like_S/T_kinase"/>
</dbReference>
<dbReference type="InterPro" id="IPR001245">
    <property type="entry name" value="Ser-Thr/Tyr_kinase_cat_dom"/>
</dbReference>
<evidence type="ECO:0000256" key="10">
    <source>
        <dbReference type="ARBA" id="ARBA00022737"/>
    </source>
</evidence>
<sequence length="1053" mass="115523">MKEKQFRSVLYILVLIHIRLCPSMARARDADTDREALAAFKSAISDPRNALASWNLGTSHCNWTGVSCTKKDGEMRVNSLILADLGLTGILPSQLSNLSSLQYLDLHQNSFSGEIPSSFGRLSALRRIILYNNSISGLIPANLSQCRSLEEISFAFNNISGKLPAELGSLTELKILDISVNNLTGSIPKTSGNLSALTSLSLARNRLSGELPNELGNLQNLAVLQLSENVLTGTIPPWIFNISTLEFISLTQNKLAGTLPSSVNISLANLKQLYLAENMIEGLLPNYLFNSSQIQELDFSSNQFHGSIPSLGNMKSLKSLHLGYNNLSSTTDLNLQTFRSLVNCTKLEILYLNSNQLAGELPSSIGNLSVHLQEFCIDGNHLTKEFPDVLDRYQNLTALSIHENRFTGKFPSTVGRVHWLRRLQAHGNNFYGEIPDSFGNLTQLYHLTMGFNEFSGRFPSSIGNSKQLKVLGLASNSLSGNIPEEIFRLPNLRDVRLAKNQLNGSLSSLVGRLKQLELLDVSDNQLSGSIPTAIGGCSSLDALKMARNNLSGQIPSQIGDLSALRSLDLSWNNLSGSIPVELGDLQILQSLNLSFNHLEGQVPGNGAFVNLTWDKLQGNNELCMIDAKAARKLGISTCEAMTKKKSNQHHLLAVLIPVSISIVLACCILCFTWIIIQKKRNIKERESSFPPPLIRGLPKKVSYDELHRATDGFAQENLIGKGGFGSVYKAVFMWRNDGSCICRAVKVIDLEQSKASRSFNMECKALKFIRHRNLVKVITSCSSIDNTGHEFKALVMEYMPKGNLEKWLYPEDVERDGSSLSLMQRLNVAIDIASAMDYLHHDCNPPVVHCDLKPGNVLLDDNMVAHVGDFGLARFLHQIQQETGHSTIGLQGSIGYIPPEYGMGSRASPSGDVYSFGILLLEMLVLKKPTDQMFEEGLNLRIFVSALDNGGHKVLDIADPRLFANNETSNSTGSDVSSSSFLASPDNLSLGGSTNPRNSWLMRCEECVAALIRLGLSCAAPSAKDRPSMREALAGLREIKRSFQAQLKPPDHA</sequence>
<dbReference type="SUPFAM" id="SSF52058">
    <property type="entry name" value="L domain-like"/>
    <property type="match status" value="2"/>
</dbReference>
<evidence type="ECO:0000256" key="8">
    <source>
        <dbReference type="ARBA" id="ARBA00022692"/>
    </source>
</evidence>
<evidence type="ECO:0000256" key="19">
    <source>
        <dbReference type="SAM" id="SignalP"/>
    </source>
</evidence>
<feature type="transmembrane region" description="Helical" evidence="18">
    <location>
        <begin position="651"/>
        <end position="676"/>
    </location>
</feature>
<accession>A0ABD3K6J8</accession>
<keyword evidence="8 18" id="KW-0812">Transmembrane</keyword>
<feature type="signal peptide" evidence="19">
    <location>
        <begin position="1"/>
        <end position="27"/>
    </location>
</feature>
<dbReference type="Gene3D" id="1.10.510.10">
    <property type="entry name" value="Transferase(Phosphotransferase) domain 1"/>
    <property type="match status" value="1"/>
</dbReference>
<dbReference type="FunFam" id="3.80.10.10:FF:000095">
    <property type="entry name" value="LRR receptor-like serine/threonine-protein kinase GSO1"/>
    <property type="match status" value="1"/>
</dbReference>
<evidence type="ECO:0000256" key="13">
    <source>
        <dbReference type="ARBA" id="ARBA00022840"/>
    </source>
</evidence>
<dbReference type="EMBL" id="JBJKBG010000006">
    <property type="protein sequence ID" value="KAL3735520.1"/>
    <property type="molecule type" value="Genomic_DNA"/>
</dbReference>
<dbReference type="InterPro" id="IPR000719">
    <property type="entry name" value="Prot_kinase_dom"/>
</dbReference>
<keyword evidence="22" id="KW-1185">Reference proteome</keyword>
<keyword evidence="4" id="KW-1003">Cell membrane</keyword>
<keyword evidence="5" id="KW-0723">Serine/threonine-protein kinase</keyword>
<evidence type="ECO:0000256" key="12">
    <source>
        <dbReference type="ARBA" id="ARBA00022777"/>
    </source>
</evidence>
<reference evidence="21 22" key="1">
    <citation type="submission" date="2024-11" db="EMBL/GenBank/DDBJ databases">
        <title>Chromosome-level genome assembly of Eucalyptus globulus Labill. provides insights into its genome evolution.</title>
        <authorList>
            <person name="Li X."/>
        </authorList>
    </citation>
    <scope>NUCLEOTIDE SEQUENCE [LARGE SCALE GENOMIC DNA]</scope>
    <source>
        <strain evidence="21">CL2024</strain>
        <tissue evidence="21">Fresh tender leaves</tissue>
    </source>
</reference>
<evidence type="ECO:0000256" key="14">
    <source>
        <dbReference type="ARBA" id="ARBA00022989"/>
    </source>
</evidence>
<dbReference type="InterPro" id="IPR003591">
    <property type="entry name" value="Leu-rich_rpt_typical-subtyp"/>
</dbReference>
<comment type="subcellular location">
    <subcellularLocation>
        <location evidence="1">Cell membrane</location>
        <topology evidence="1">Single-pass membrane protein</topology>
    </subcellularLocation>
</comment>
<dbReference type="Pfam" id="PF00560">
    <property type="entry name" value="LRR_1"/>
    <property type="match status" value="2"/>
</dbReference>
<dbReference type="InterPro" id="IPR013210">
    <property type="entry name" value="LRR_N_plant-typ"/>
</dbReference>
<dbReference type="PROSITE" id="PS00107">
    <property type="entry name" value="PROTEIN_KINASE_ATP"/>
    <property type="match status" value="1"/>
</dbReference>
<evidence type="ECO:0000256" key="18">
    <source>
        <dbReference type="SAM" id="Phobius"/>
    </source>
</evidence>
<dbReference type="GO" id="GO:0004674">
    <property type="term" value="F:protein serine/threonine kinase activity"/>
    <property type="evidence" value="ECO:0007669"/>
    <property type="project" value="UniProtKB-KW"/>
</dbReference>
<dbReference type="InterPro" id="IPR008271">
    <property type="entry name" value="Ser/Thr_kinase_AS"/>
</dbReference>
<evidence type="ECO:0000313" key="22">
    <source>
        <dbReference type="Proteomes" id="UP001634007"/>
    </source>
</evidence>
<evidence type="ECO:0000259" key="20">
    <source>
        <dbReference type="PROSITE" id="PS50011"/>
    </source>
</evidence>
<evidence type="ECO:0000256" key="16">
    <source>
        <dbReference type="ARBA" id="ARBA00023180"/>
    </source>
</evidence>
<dbReference type="Pfam" id="PF23598">
    <property type="entry name" value="LRR_14"/>
    <property type="match status" value="2"/>
</dbReference>
<keyword evidence="6" id="KW-0433">Leucine-rich repeat</keyword>